<dbReference type="Proteomes" id="UP000184038">
    <property type="component" value="Unassembled WGS sequence"/>
</dbReference>
<keyword evidence="5" id="KW-1133">Transmembrane helix</keyword>
<feature type="region of interest" description="Disordered" evidence="4">
    <location>
        <begin position="1"/>
        <end position="21"/>
    </location>
</feature>
<sequence>MKSGKKETKKQKREVKLPKVKVKQTKKNVTKGKMSTKRSKKKKLRTALIMGFVAPVILIFALGIISYDLASDAIVKNYESSFSQVLEANSRYMESKFTEVDTQVVKLITSKNFEYYYKMKNNDMFEDLQYMRNLKNDVMTNSVLIDGIRNMYIINDTKAPIVTGNDGIQDSAFELFSSTDLMEGNSEKDGWYGLHSAIDVRVERGYALTYIKEAVKGSTYIITDLDYKYVQMMLDKIYQDGSITSLVTKDGVEIYSSQSEVGEENIFIDQDYYNEVLEVDDMNGYKYATINGVKYLFNYSKIGNTDLVLCNLIPETIILKNATSIGRTSIAFAIVSAIIAMFIGTVLARGIGKAIGDMKDTMESVAQGDLTVQFKTKRKDEFKILENSLSNMIGNMQQLVKEVAEVSDRVEVSAEDLSNTSSIVLESSKNISIAINEVAIGSSKQVVDTDACLKQMSTLSDMVNKVYDETNEIDGLFENTMETVASGLTIVNNLNDKAKATSQITKEISTGMKNLEENSRSIESIVNAINEISEQTNLLSLNASIEAARAGDSGRGFAVVAGEIRNLATKSMESANQIQEIINTIQYQTNETAKTTQKAEQIVLTQEKALQDTINVFGNINNLVENLVLELNNIKQYVAGMESARNDTLDSIQNISAVSEESAAASEEVTATAISQSEEIEQLADAAEGLTSDAKVLQQAIGKFKI</sequence>
<dbReference type="Gene3D" id="6.10.340.10">
    <property type="match status" value="1"/>
</dbReference>
<dbReference type="GO" id="GO:0007165">
    <property type="term" value="P:signal transduction"/>
    <property type="evidence" value="ECO:0007669"/>
    <property type="project" value="UniProtKB-KW"/>
</dbReference>
<organism evidence="8 9">
    <name type="scientific">Anaerosporobacter mobilis DSM 15930</name>
    <dbReference type="NCBI Taxonomy" id="1120996"/>
    <lineage>
        <taxon>Bacteria</taxon>
        <taxon>Bacillati</taxon>
        <taxon>Bacillota</taxon>
        <taxon>Clostridia</taxon>
        <taxon>Lachnospirales</taxon>
        <taxon>Lachnospiraceae</taxon>
        <taxon>Anaerosporobacter</taxon>
    </lineage>
</organism>
<evidence type="ECO:0000256" key="3">
    <source>
        <dbReference type="PROSITE-ProRule" id="PRU00284"/>
    </source>
</evidence>
<dbReference type="GO" id="GO:0016020">
    <property type="term" value="C:membrane"/>
    <property type="evidence" value="ECO:0007669"/>
    <property type="project" value="InterPro"/>
</dbReference>
<comment type="similarity">
    <text evidence="2">Belongs to the methyl-accepting chemotaxis (MCP) protein family.</text>
</comment>
<dbReference type="PANTHER" id="PTHR32089">
    <property type="entry name" value="METHYL-ACCEPTING CHEMOTAXIS PROTEIN MCPB"/>
    <property type="match status" value="1"/>
</dbReference>
<evidence type="ECO:0000313" key="9">
    <source>
        <dbReference type="Proteomes" id="UP000184038"/>
    </source>
</evidence>
<feature type="domain" description="HAMP" evidence="7">
    <location>
        <begin position="349"/>
        <end position="401"/>
    </location>
</feature>
<dbReference type="InterPro" id="IPR003660">
    <property type="entry name" value="HAMP_dom"/>
</dbReference>
<evidence type="ECO:0000256" key="2">
    <source>
        <dbReference type="ARBA" id="ARBA00029447"/>
    </source>
</evidence>
<feature type="transmembrane region" description="Helical" evidence="5">
    <location>
        <begin position="47"/>
        <end position="67"/>
    </location>
</feature>
<evidence type="ECO:0000256" key="4">
    <source>
        <dbReference type="SAM" id="MobiDB-lite"/>
    </source>
</evidence>
<proteinExistence type="inferred from homology"/>
<evidence type="ECO:0000259" key="7">
    <source>
        <dbReference type="PROSITE" id="PS50885"/>
    </source>
</evidence>
<dbReference type="Pfam" id="PF00015">
    <property type="entry name" value="MCPsignal"/>
    <property type="match status" value="1"/>
</dbReference>
<feature type="transmembrane region" description="Helical" evidence="5">
    <location>
        <begin position="330"/>
        <end position="352"/>
    </location>
</feature>
<keyword evidence="9" id="KW-1185">Reference proteome</keyword>
<evidence type="ECO:0000259" key="6">
    <source>
        <dbReference type="PROSITE" id="PS50111"/>
    </source>
</evidence>
<name>A0A1M7JX34_9FIRM</name>
<keyword evidence="1 3" id="KW-0807">Transducer</keyword>
<dbReference type="SMART" id="SM00304">
    <property type="entry name" value="HAMP"/>
    <property type="match status" value="1"/>
</dbReference>
<evidence type="ECO:0000313" key="8">
    <source>
        <dbReference type="EMBL" id="SHM57544.1"/>
    </source>
</evidence>
<keyword evidence="5" id="KW-0472">Membrane</keyword>
<dbReference type="Gene3D" id="1.10.287.950">
    <property type="entry name" value="Methyl-accepting chemotaxis protein"/>
    <property type="match status" value="1"/>
</dbReference>
<evidence type="ECO:0000256" key="5">
    <source>
        <dbReference type="SAM" id="Phobius"/>
    </source>
</evidence>
<accession>A0A1M7JX34</accession>
<dbReference type="SMART" id="SM00283">
    <property type="entry name" value="MA"/>
    <property type="match status" value="1"/>
</dbReference>
<dbReference type="EMBL" id="FRCP01000012">
    <property type="protein sequence ID" value="SHM57544.1"/>
    <property type="molecule type" value="Genomic_DNA"/>
</dbReference>
<keyword evidence="5" id="KW-0812">Transmembrane</keyword>
<gene>
    <name evidence="8" type="ORF">SAMN02746066_02464</name>
</gene>
<dbReference type="CDD" id="cd06225">
    <property type="entry name" value="HAMP"/>
    <property type="match status" value="1"/>
</dbReference>
<dbReference type="Pfam" id="PF00672">
    <property type="entry name" value="HAMP"/>
    <property type="match status" value="1"/>
</dbReference>
<protein>
    <submittedName>
        <fullName evidence="8">Methyl-accepting chemotaxis protein</fullName>
    </submittedName>
</protein>
<feature type="domain" description="Methyl-accepting transducer" evidence="6">
    <location>
        <begin position="420"/>
        <end position="677"/>
    </location>
</feature>
<reference evidence="8 9" key="1">
    <citation type="submission" date="2016-11" db="EMBL/GenBank/DDBJ databases">
        <authorList>
            <person name="Jaros S."/>
            <person name="Januszkiewicz K."/>
            <person name="Wedrychowicz H."/>
        </authorList>
    </citation>
    <scope>NUCLEOTIDE SEQUENCE [LARGE SCALE GENOMIC DNA]</scope>
    <source>
        <strain evidence="8 9">DSM 15930</strain>
    </source>
</reference>
<dbReference type="InterPro" id="IPR004089">
    <property type="entry name" value="MCPsignal_dom"/>
</dbReference>
<feature type="compositionally biased region" description="Basic residues" evidence="4">
    <location>
        <begin position="7"/>
        <end position="21"/>
    </location>
</feature>
<dbReference type="AlphaFoldDB" id="A0A1M7JX34"/>
<dbReference type="PANTHER" id="PTHR32089:SF112">
    <property type="entry name" value="LYSOZYME-LIKE PROTEIN-RELATED"/>
    <property type="match status" value="1"/>
</dbReference>
<dbReference type="SUPFAM" id="SSF58104">
    <property type="entry name" value="Methyl-accepting chemotaxis protein (MCP) signaling domain"/>
    <property type="match status" value="1"/>
</dbReference>
<dbReference type="RefSeq" id="WP_073288071.1">
    <property type="nucleotide sequence ID" value="NZ_FRCP01000012.1"/>
</dbReference>
<evidence type="ECO:0000256" key="1">
    <source>
        <dbReference type="ARBA" id="ARBA00023224"/>
    </source>
</evidence>
<dbReference type="STRING" id="1120996.SAMN02746066_02464"/>
<dbReference type="PROSITE" id="PS50111">
    <property type="entry name" value="CHEMOTAXIS_TRANSDUC_2"/>
    <property type="match status" value="1"/>
</dbReference>
<dbReference type="PROSITE" id="PS50885">
    <property type="entry name" value="HAMP"/>
    <property type="match status" value="1"/>
</dbReference>